<dbReference type="InterPro" id="IPR020568">
    <property type="entry name" value="Ribosomal_Su5_D2-typ_SF"/>
</dbReference>
<sequence length="55" mass="6146">MSFSIEAPAKINLCLHVVGRRRDNYHLISSLVIFLGIFDTISVSESKTLKLNIKG</sequence>
<organism evidence="1">
    <name type="scientific">marine metagenome</name>
    <dbReference type="NCBI Taxonomy" id="408172"/>
    <lineage>
        <taxon>unclassified sequences</taxon>
        <taxon>metagenomes</taxon>
        <taxon>ecological metagenomes</taxon>
    </lineage>
</organism>
<gene>
    <name evidence="1" type="ORF">METZ01_LOCUS305866</name>
</gene>
<dbReference type="SUPFAM" id="SSF54211">
    <property type="entry name" value="Ribosomal protein S5 domain 2-like"/>
    <property type="match status" value="1"/>
</dbReference>
<proteinExistence type="predicted"/>
<protein>
    <recommendedName>
        <fullName evidence="2">4-(Cytidine 5'-diphospho)-2-C-methyl-D-erythritol kinase</fullName>
    </recommendedName>
</protein>
<dbReference type="Gene3D" id="3.30.230.10">
    <property type="match status" value="1"/>
</dbReference>
<dbReference type="AlphaFoldDB" id="A0A382MZX1"/>
<name>A0A382MZX1_9ZZZZ</name>
<evidence type="ECO:0000313" key="1">
    <source>
        <dbReference type="EMBL" id="SVC53012.1"/>
    </source>
</evidence>
<reference evidence="1" key="1">
    <citation type="submission" date="2018-05" db="EMBL/GenBank/DDBJ databases">
        <authorList>
            <person name="Lanie J.A."/>
            <person name="Ng W.-L."/>
            <person name="Kazmierczak K.M."/>
            <person name="Andrzejewski T.M."/>
            <person name="Davidsen T.M."/>
            <person name="Wayne K.J."/>
            <person name="Tettelin H."/>
            <person name="Glass J.I."/>
            <person name="Rusch D."/>
            <person name="Podicherti R."/>
            <person name="Tsui H.-C.T."/>
            <person name="Winkler M.E."/>
        </authorList>
    </citation>
    <scope>NUCLEOTIDE SEQUENCE</scope>
</reference>
<dbReference type="EMBL" id="UINC01096264">
    <property type="protein sequence ID" value="SVC53012.1"/>
    <property type="molecule type" value="Genomic_DNA"/>
</dbReference>
<evidence type="ECO:0008006" key="2">
    <source>
        <dbReference type="Google" id="ProtNLM"/>
    </source>
</evidence>
<accession>A0A382MZX1</accession>
<feature type="non-terminal residue" evidence="1">
    <location>
        <position position="55"/>
    </location>
</feature>
<dbReference type="InterPro" id="IPR014721">
    <property type="entry name" value="Ribsml_uS5_D2-typ_fold_subgr"/>
</dbReference>